<dbReference type="EMBL" id="JAENIJ010000008">
    <property type="protein sequence ID" value="MBK1882128.1"/>
    <property type="molecule type" value="Genomic_DNA"/>
</dbReference>
<evidence type="ECO:0000313" key="3">
    <source>
        <dbReference type="Proteomes" id="UP000603141"/>
    </source>
</evidence>
<dbReference type="Proteomes" id="UP000603141">
    <property type="component" value="Unassembled WGS sequence"/>
</dbReference>
<keyword evidence="1" id="KW-1133">Transmembrane helix</keyword>
<comment type="caution">
    <text evidence="2">The sequence shown here is derived from an EMBL/GenBank/DDBJ whole genome shotgun (WGS) entry which is preliminary data.</text>
</comment>
<proteinExistence type="predicted"/>
<keyword evidence="1" id="KW-0472">Membrane</keyword>
<name>A0A934VVU4_9BACT</name>
<protein>
    <recommendedName>
        <fullName evidence="4">Hydrophobic protein</fullName>
    </recommendedName>
</protein>
<organism evidence="2 3">
    <name type="scientific">Luteolibacter pohnpeiensis</name>
    <dbReference type="NCBI Taxonomy" id="454153"/>
    <lineage>
        <taxon>Bacteria</taxon>
        <taxon>Pseudomonadati</taxon>
        <taxon>Verrucomicrobiota</taxon>
        <taxon>Verrucomicrobiia</taxon>
        <taxon>Verrucomicrobiales</taxon>
        <taxon>Verrucomicrobiaceae</taxon>
        <taxon>Luteolibacter</taxon>
    </lineage>
</organism>
<dbReference type="AlphaFoldDB" id="A0A934VVU4"/>
<keyword evidence="3" id="KW-1185">Reference proteome</keyword>
<feature type="transmembrane region" description="Helical" evidence="1">
    <location>
        <begin position="33"/>
        <end position="50"/>
    </location>
</feature>
<evidence type="ECO:0000313" key="2">
    <source>
        <dbReference type="EMBL" id="MBK1882128.1"/>
    </source>
</evidence>
<accession>A0A934VVU4</accession>
<reference evidence="2" key="1">
    <citation type="submission" date="2021-01" db="EMBL/GenBank/DDBJ databases">
        <title>Modified the classification status of verrucomicrobia.</title>
        <authorList>
            <person name="Feng X."/>
        </authorList>
    </citation>
    <scope>NUCLEOTIDE SEQUENCE</scope>
    <source>
        <strain evidence="2">KCTC 22041</strain>
    </source>
</reference>
<sequence>MSKLLLFAALLLVLWVILRVALAITGVFLHLLWVAAVIMAIIWLIGKFRGK</sequence>
<evidence type="ECO:0008006" key="4">
    <source>
        <dbReference type="Google" id="ProtNLM"/>
    </source>
</evidence>
<dbReference type="RefSeq" id="WP_200268961.1">
    <property type="nucleotide sequence ID" value="NZ_JAENIJ010000008.1"/>
</dbReference>
<keyword evidence="1" id="KW-0812">Transmembrane</keyword>
<gene>
    <name evidence="2" type="ORF">JIN85_06870</name>
</gene>
<evidence type="ECO:0000256" key="1">
    <source>
        <dbReference type="SAM" id="Phobius"/>
    </source>
</evidence>